<dbReference type="RefSeq" id="XP_038075872.1">
    <property type="nucleotide sequence ID" value="XM_038219944.1"/>
</dbReference>
<accession>A0A914BK92</accession>
<dbReference type="Pfam" id="PF00076">
    <property type="entry name" value="RRM_1"/>
    <property type="match status" value="1"/>
</dbReference>
<organism evidence="4 5">
    <name type="scientific">Patiria miniata</name>
    <name type="common">Bat star</name>
    <name type="synonym">Asterina miniata</name>
    <dbReference type="NCBI Taxonomy" id="46514"/>
    <lineage>
        <taxon>Eukaryota</taxon>
        <taxon>Metazoa</taxon>
        <taxon>Echinodermata</taxon>
        <taxon>Eleutherozoa</taxon>
        <taxon>Asterozoa</taxon>
        <taxon>Asteroidea</taxon>
        <taxon>Valvatacea</taxon>
        <taxon>Valvatida</taxon>
        <taxon>Asterinidae</taxon>
        <taxon>Patiria</taxon>
    </lineage>
</organism>
<feature type="compositionally biased region" description="Gly residues" evidence="2">
    <location>
        <begin position="102"/>
        <end position="112"/>
    </location>
</feature>
<evidence type="ECO:0000259" key="3">
    <source>
        <dbReference type="PROSITE" id="PS50102"/>
    </source>
</evidence>
<feature type="region of interest" description="Disordered" evidence="2">
    <location>
        <begin position="69"/>
        <end position="283"/>
    </location>
</feature>
<protein>
    <recommendedName>
        <fullName evidence="3">RRM domain-containing protein</fullName>
    </recommendedName>
</protein>
<feature type="compositionally biased region" description="Low complexity" evidence="2">
    <location>
        <begin position="204"/>
        <end position="215"/>
    </location>
</feature>
<dbReference type="GeneID" id="119743523"/>
<dbReference type="InterPro" id="IPR035979">
    <property type="entry name" value="RBD_domain_sf"/>
</dbReference>
<feature type="compositionally biased region" description="Gly residues" evidence="2">
    <location>
        <begin position="85"/>
        <end position="94"/>
    </location>
</feature>
<keyword evidence="5" id="KW-1185">Reference proteome</keyword>
<dbReference type="SMART" id="SM00360">
    <property type="entry name" value="RRM"/>
    <property type="match status" value="1"/>
</dbReference>
<dbReference type="OMA" id="DYSDHAS"/>
<dbReference type="Gene3D" id="3.30.70.330">
    <property type="match status" value="1"/>
</dbReference>
<dbReference type="EnsemblMetazoa" id="XM_038219944.1">
    <property type="protein sequence ID" value="XP_038075872.1"/>
    <property type="gene ID" value="LOC119743523"/>
</dbReference>
<dbReference type="GO" id="GO:0003723">
    <property type="term" value="F:RNA binding"/>
    <property type="evidence" value="ECO:0007669"/>
    <property type="project" value="UniProtKB-UniRule"/>
</dbReference>
<evidence type="ECO:0000313" key="5">
    <source>
        <dbReference type="Proteomes" id="UP000887568"/>
    </source>
</evidence>
<feature type="compositionally biased region" description="Low complexity" evidence="2">
    <location>
        <begin position="129"/>
        <end position="138"/>
    </location>
</feature>
<dbReference type="InterPro" id="IPR000504">
    <property type="entry name" value="RRM_dom"/>
</dbReference>
<dbReference type="AlphaFoldDB" id="A0A914BK92"/>
<dbReference type="InterPro" id="IPR012677">
    <property type="entry name" value="Nucleotide-bd_a/b_plait_sf"/>
</dbReference>
<dbReference type="InterPro" id="IPR050907">
    <property type="entry name" value="SRSF"/>
</dbReference>
<dbReference type="OrthoDB" id="5970at2759"/>
<feature type="domain" description="RRM" evidence="3">
    <location>
        <begin position="5"/>
        <end position="78"/>
    </location>
</feature>
<dbReference type="PROSITE" id="PS50102">
    <property type="entry name" value="RRM"/>
    <property type="match status" value="1"/>
</dbReference>
<dbReference type="SUPFAM" id="SSF54928">
    <property type="entry name" value="RNA-binding domain, RBD"/>
    <property type="match status" value="1"/>
</dbReference>
<reference evidence="4" key="1">
    <citation type="submission" date="2022-11" db="UniProtKB">
        <authorList>
            <consortium name="EnsemblMetazoa"/>
        </authorList>
    </citation>
    <scope>IDENTIFICATION</scope>
</reference>
<dbReference type="Proteomes" id="UP000887568">
    <property type="component" value="Unplaced"/>
</dbReference>
<evidence type="ECO:0000313" key="4">
    <source>
        <dbReference type="EnsemblMetazoa" id="XP_038075872.1"/>
    </source>
</evidence>
<keyword evidence="1" id="KW-0694">RNA-binding</keyword>
<proteinExistence type="predicted"/>
<evidence type="ECO:0000256" key="1">
    <source>
        <dbReference type="PROSITE-ProRule" id="PRU00176"/>
    </source>
</evidence>
<dbReference type="PANTHER" id="PTHR23147">
    <property type="entry name" value="SERINE/ARGININE RICH SPLICING FACTOR"/>
    <property type="match status" value="1"/>
</dbReference>
<feature type="compositionally biased region" description="Basic and acidic residues" evidence="2">
    <location>
        <begin position="252"/>
        <end position="266"/>
    </location>
</feature>
<feature type="compositionally biased region" description="Basic and acidic residues" evidence="2">
    <location>
        <begin position="231"/>
        <end position="241"/>
    </location>
</feature>
<name>A0A914BK92_PATMI</name>
<sequence length="283" mass="30951">MLTEGRLYVGSLNPGTSKQDIESEFGRYGSLRDVWLARNPPGFAFIEYDSVADAEKAMRDLDGANILGSRIKVEPSKGHQRGGRGGRGGGMRGGGGDRRGGGMRGGSRGGSFRGSRGSRDGDSRGGRGPPSSYSSYGDYPARGGAGAYRDEPKARYSSDPYGSRYDSAAYRSRSPIRRRSPPPTRGRDFGSREYSTMSREYGSGRDYGAGAADYGTSARDYASPRSYAPRDSTRDFDREYRSPVASSGAGARYDRSDFDRYSRYDRAPATYNDRTRRSPLPRR</sequence>
<evidence type="ECO:0000256" key="2">
    <source>
        <dbReference type="SAM" id="MobiDB-lite"/>
    </source>
</evidence>
<feature type="compositionally biased region" description="Low complexity" evidence="2">
    <location>
        <begin position="163"/>
        <end position="173"/>
    </location>
</feature>